<protein>
    <submittedName>
        <fullName evidence="1">Uncharacterized protein</fullName>
    </submittedName>
</protein>
<accession>A0AAW2QFW3</accession>
<proteinExistence type="predicted"/>
<sequence>MTSAEEKPKWTVFEEVKDISVAPEALMADINSAIAALEYARAATFLQRPPPAVSKPKTLIKKILAFPGVYALRSDKQKK</sequence>
<evidence type="ECO:0000313" key="1">
    <source>
        <dbReference type="EMBL" id="KAL0366173.1"/>
    </source>
</evidence>
<organism evidence="1">
    <name type="scientific">Sesamum radiatum</name>
    <name type="common">Black benniseed</name>
    <dbReference type="NCBI Taxonomy" id="300843"/>
    <lineage>
        <taxon>Eukaryota</taxon>
        <taxon>Viridiplantae</taxon>
        <taxon>Streptophyta</taxon>
        <taxon>Embryophyta</taxon>
        <taxon>Tracheophyta</taxon>
        <taxon>Spermatophyta</taxon>
        <taxon>Magnoliopsida</taxon>
        <taxon>eudicotyledons</taxon>
        <taxon>Gunneridae</taxon>
        <taxon>Pentapetalae</taxon>
        <taxon>asterids</taxon>
        <taxon>lamiids</taxon>
        <taxon>Lamiales</taxon>
        <taxon>Pedaliaceae</taxon>
        <taxon>Sesamum</taxon>
    </lineage>
</organism>
<reference evidence="1" key="2">
    <citation type="journal article" date="2024" name="Plant">
        <title>Genomic evolution and insights into agronomic trait innovations of Sesamum species.</title>
        <authorList>
            <person name="Miao H."/>
            <person name="Wang L."/>
            <person name="Qu L."/>
            <person name="Liu H."/>
            <person name="Sun Y."/>
            <person name="Le M."/>
            <person name="Wang Q."/>
            <person name="Wei S."/>
            <person name="Zheng Y."/>
            <person name="Lin W."/>
            <person name="Duan Y."/>
            <person name="Cao H."/>
            <person name="Xiong S."/>
            <person name="Wang X."/>
            <person name="Wei L."/>
            <person name="Li C."/>
            <person name="Ma Q."/>
            <person name="Ju M."/>
            <person name="Zhao R."/>
            <person name="Li G."/>
            <person name="Mu C."/>
            <person name="Tian Q."/>
            <person name="Mei H."/>
            <person name="Zhang T."/>
            <person name="Gao T."/>
            <person name="Zhang H."/>
        </authorList>
    </citation>
    <scope>NUCLEOTIDE SEQUENCE</scope>
    <source>
        <strain evidence="1">G02</strain>
    </source>
</reference>
<gene>
    <name evidence="1" type="ORF">Sradi_3507400</name>
</gene>
<comment type="caution">
    <text evidence="1">The sequence shown here is derived from an EMBL/GenBank/DDBJ whole genome shotgun (WGS) entry which is preliminary data.</text>
</comment>
<dbReference type="AlphaFoldDB" id="A0AAW2QFW3"/>
<dbReference type="EMBL" id="JACGWJ010000015">
    <property type="protein sequence ID" value="KAL0366173.1"/>
    <property type="molecule type" value="Genomic_DNA"/>
</dbReference>
<reference evidence="1" key="1">
    <citation type="submission" date="2020-06" db="EMBL/GenBank/DDBJ databases">
        <authorList>
            <person name="Li T."/>
            <person name="Hu X."/>
            <person name="Zhang T."/>
            <person name="Song X."/>
            <person name="Zhang H."/>
            <person name="Dai N."/>
            <person name="Sheng W."/>
            <person name="Hou X."/>
            <person name="Wei L."/>
        </authorList>
    </citation>
    <scope>NUCLEOTIDE SEQUENCE</scope>
    <source>
        <strain evidence="1">G02</strain>
        <tissue evidence="1">Leaf</tissue>
    </source>
</reference>
<name>A0AAW2QFW3_SESRA</name>